<evidence type="ECO:0008006" key="3">
    <source>
        <dbReference type="Google" id="ProtNLM"/>
    </source>
</evidence>
<gene>
    <name evidence="1" type="ORF">JTY93_15820</name>
</gene>
<name>A0ABX7JRR5_9PSED</name>
<keyword evidence="2" id="KW-1185">Reference proteome</keyword>
<protein>
    <recommendedName>
        <fullName evidence="3">Transposase</fullName>
    </recommendedName>
</protein>
<dbReference type="RefSeq" id="WP_205518882.1">
    <property type="nucleotide sequence ID" value="NZ_CP070506.1"/>
</dbReference>
<dbReference type="Proteomes" id="UP000663249">
    <property type="component" value="Chromosome"/>
</dbReference>
<proteinExistence type="predicted"/>
<evidence type="ECO:0000313" key="2">
    <source>
        <dbReference type="Proteomes" id="UP000663249"/>
    </source>
</evidence>
<evidence type="ECO:0000313" key="1">
    <source>
        <dbReference type="EMBL" id="QSB37800.1"/>
    </source>
</evidence>
<accession>A0ABX7JRR5</accession>
<sequence length="76" mass="8674">MLAKKVCQPTVSWLMIRFREQARSHNKNAASLMFFAQNLDPERYSFRKNQLKVARWQLAPNGQVTATSPATHSTPA</sequence>
<organism evidence="1 2">
    <name type="scientific">Pseudomonas hygromyciniae</name>
    <dbReference type="NCBI Taxonomy" id="2812000"/>
    <lineage>
        <taxon>Bacteria</taxon>
        <taxon>Pseudomonadati</taxon>
        <taxon>Pseudomonadota</taxon>
        <taxon>Gammaproteobacteria</taxon>
        <taxon>Pseudomonadales</taxon>
        <taxon>Pseudomonadaceae</taxon>
        <taxon>Pseudomonas</taxon>
    </lineage>
</organism>
<dbReference type="EMBL" id="CP070506">
    <property type="protein sequence ID" value="QSB37800.1"/>
    <property type="molecule type" value="Genomic_DNA"/>
</dbReference>
<reference evidence="1 2" key="1">
    <citation type="submission" date="2021-02" db="EMBL/GenBank/DDBJ databases">
        <title>Genomic and phenotypic characterization of Pseudomonas hygromyciniae, a novel bacterial species discovered from a commercially purchased antibiotic vial.</title>
        <authorList>
            <person name="Turner T.L."/>
            <person name="Mitra S.D."/>
            <person name="Kochan T.J."/>
            <person name="Pincus N.B."/>
            <person name="Lebrun-Corbin M."/>
            <person name="Cheung B."/>
            <person name="Gatesy S.W."/>
            <person name="Afzal T."/>
            <person name="Ozer E.A."/>
            <person name="Hauser A.R."/>
        </authorList>
    </citation>
    <scope>NUCLEOTIDE SEQUENCE [LARGE SCALE GENOMIC DNA]</scope>
    <source>
        <strain evidence="1 2">SDM007</strain>
    </source>
</reference>